<dbReference type="PROSITE" id="PS01180">
    <property type="entry name" value="CUB"/>
    <property type="match status" value="1"/>
</dbReference>
<feature type="non-terminal residue" evidence="5">
    <location>
        <position position="345"/>
    </location>
</feature>
<accession>A0A0K2V6L0</accession>
<dbReference type="Gene3D" id="2.60.120.290">
    <property type="entry name" value="Spermadhesin, CUB domain"/>
    <property type="match status" value="1"/>
</dbReference>
<proteinExistence type="predicted"/>
<feature type="domain" description="CUB" evidence="4">
    <location>
        <begin position="1"/>
        <end position="67"/>
    </location>
</feature>
<evidence type="ECO:0000256" key="3">
    <source>
        <dbReference type="SAM" id="MobiDB-lite"/>
    </source>
</evidence>
<dbReference type="EMBL" id="HACA01028827">
    <property type="protein sequence ID" value="CDW46188.1"/>
    <property type="molecule type" value="Transcribed_RNA"/>
</dbReference>
<dbReference type="InterPro" id="IPR000859">
    <property type="entry name" value="CUB_dom"/>
</dbReference>
<evidence type="ECO:0000313" key="5">
    <source>
        <dbReference type="EMBL" id="CDW46188.1"/>
    </source>
</evidence>
<organism evidence="5">
    <name type="scientific">Lepeophtheirus salmonis</name>
    <name type="common">Salmon louse</name>
    <name type="synonym">Caligus salmonis</name>
    <dbReference type="NCBI Taxonomy" id="72036"/>
    <lineage>
        <taxon>Eukaryota</taxon>
        <taxon>Metazoa</taxon>
        <taxon>Ecdysozoa</taxon>
        <taxon>Arthropoda</taxon>
        <taxon>Crustacea</taxon>
        <taxon>Multicrustacea</taxon>
        <taxon>Hexanauplia</taxon>
        <taxon>Copepoda</taxon>
        <taxon>Siphonostomatoida</taxon>
        <taxon>Caligidae</taxon>
        <taxon>Lepeophtheirus</taxon>
    </lineage>
</organism>
<protein>
    <recommendedName>
        <fullName evidence="4">CUB domain-containing protein</fullName>
    </recommendedName>
</protein>
<dbReference type="InterPro" id="IPR035914">
    <property type="entry name" value="Sperma_CUB_dom_sf"/>
</dbReference>
<dbReference type="SUPFAM" id="SSF49854">
    <property type="entry name" value="Spermadhesin, CUB domain"/>
    <property type="match status" value="1"/>
</dbReference>
<reference evidence="5" key="1">
    <citation type="submission" date="2014-05" db="EMBL/GenBank/DDBJ databases">
        <authorList>
            <person name="Chronopoulou M."/>
        </authorList>
    </citation>
    <scope>NUCLEOTIDE SEQUENCE</scope>
    <source>
        <tissue evidence="5">Whole organism</tissue>
    </source>
</reference>
<dbReference type="OrthoDB" id="10063988at2759"/>
<name>A0A0K2V6L0_LEPSM</name>
<keyword evidence="1" id="KW-1015">Disulfide bond</keyword>
<evidence type="ECO:0000256" key="1">
    <source>
        <dbReference type="ARBA" id="ARBA00023157"/>
    </source>
</evidence>
<sequence>MCLCVEHFVSIYDGKTIRDPILHTLCGYVSPGESYDFNGPSILVEFSSSHVLPPYHFNGFAATIEFPTSADIDEEEEVDGLEDEDDHGEDDEEYDDDIEHDYGEDTEYEDDEIVSIPEFDDDPDEIYTAETRRNQKRKNFSQKGPSISLAEECRVEYQRERRGPSSGLISSDNFEGLKGKKCRLILKGYKGDVLKILFRKLQLTGDKECGAFIRISTPSIRRSPKLNIVHKICSPFDGSFSNSQIPLLINSSTVYLDFKFAGKSRLDYFGALFDFHNVLTQGHPVPNSTCDTIYSSYGSPLSRGPMKVFGESELIRQLGGFVRCSTALIPQQGQTVTIKDLCIYS</sequence>
<dbReference type="AlphaFoldDB" id="A0A0K2V6L0"/>
<feature type="region of interest" description="Disordered" evidence="3">
    <location>
        <begin position="74"/>
        <end position="109"/>
    </location>
</feature>
<evidence type="ECO:0000259" key="4">
    <source>
        <dbReference type="PROSITE" id="PS01180"/>
    </source>
</evidence>
<comment type="caution">
    <text evidence="2">Lacks conserved residue(s) required for the propagation of feature annotation.</text>
</comment>
<evidence type="ECO:0000256" key="2">
    <source>
        <dbReference type="PROSITE-ProRule" id="PRU00059"/>
    </source>
</evidence>